<feature type="transmembrane region" description="Helical" evidence="3">
    <location>
        <begin position="14"/>
        <end position="32"/>
    </location>
</feature>
<sequence length="539" mass="61815">MTPQKINLFKYQDLVLHTVVLVILMALVWIVYGKTMDFGVVWDDHILTTASIYSEKDFIGILTRPANGFEYLPVRDITLIIDYINYGGWWGGFHRTNVVIYSIATTLVYLFFFLFLSADGMRDKKPFIVAFFLTAIFALHPIQVEPVSFIGARNALLALLFSAAACIMIILEKEEQQGIFYWAGLACTILAMFSKATSVFLPLLFIIMNMYLFKKSTIKNSIQHYLPYLIVTAIVFLLHVVIASGGAIREPLTIFGLIGKLPNIILIPEFYLYKFLLPFNQLVDYPISEYLRHKTLLFILSTALIIMTYRLYVREEKQRSSIWLFLVAYMLALLPVMNLLPTYPTVADRYAQLPLLFITPLIVLPLIKIFDLKWFTPLAIIAIAGLTNLSYQQVNIWQSDDHLFSHTLKINPNSIKSLHNLGNHSWKNGDKNKALQYYKQASDINPVDMTYDFYKARYAEENGYINIAIEHLNTAIKKKGTFLSLAYFKLGDLYIKQGEYQLAKETLENGILQVGVSPQDQLNKKKAKIKITEIDRLLQ</sequence>
<dbReference type="InterPro" id="IPR011990">
    <property type="entry name" value="TPR-like_helical_dom_sf"/>
</dbReference>
<keyword evidence="1" id="KW-0677">Repeat</keyword>
<reference evidence="4" key="1">
    <citation type="submission" date="2018-06" db="EMBL/GenBank/DDBJ databases">
        <authorList>
            <person name="Zhirakovskaya E."/>
        </authorList>
    </citation>
    <scope>NUCLEOTIDE SEQUENCE</scope>
</reference>
<dbReference type="SUPFAM" id="SSF48452">
    <property type="entry name" value="TPR-like"/>
    <property type="match status" value="1"/>
</dbReference>
<dbReference type="InterPro" id="IPR052346">
    <property type="entry name" value="O-mannosyl-transferase_TMTC"/>
</dbReference>
<feature type="transmembrane region" description="Helical" evidence="3">
    <location>
        <begin position="180"/>
        <end position="213"/>
    </location>
</feature>
<feature type="transmembrane region" description="Helical" evidence="3">
    <location>
        <begin position="324"/>
        <end position="343"/>
    </location>
</feature>
<feature type="transmembrane region" description="Helical" evidence="3">
    <location>
        <begin position="150"/>
        <end position="171"/>
    </location>
</feature>
<gene>
    <name evidence="4" type="ORF">MNBD_GAMMA05-1605</name>
</gene>
<evidence type="ECO:0000256" key="1">
    <source>
        <dbReference type="ARBA" id="ARBA00022737"/>
    </source>
</evidence>
<dbReference type="InterPro" id="IPR019734">
    <property type="entry name" value="TPR_rpt"/>
</dbReference>
<feature type="transmembrane region" description="Helical" evidence="3">
    <location>
        <begin position="98"/>
        <end position="115"/>
    </location>
</feature>
<feature type="transmembrane region" description="Helical" evidence="3">
    <location>
        <begin position="374"/>
        <end position="391"/>
    </location>
</feature>
<keyword evidence="3" id="KW-0472">Membrane</keyword>
<protein>
    <submittedName>
        <fullName evidence="4">Uncharacterized protein</fullName>
    </submittedName>
</protein>
<evidence type="ECO:0000313" key="4">
    <source>
        <dbReference type="EMBL" id="VAW53954.1"/>
    </source>
</evidence>
<keyword evidence="3" id="KW-1133">Transmembrane helix</keyword>
<evidence type="ECO:0000256" key="2">
    <source>
        <dbReference type="ARBA" id="ARBA00022803"/>
    </source>
</evidence>
<dbReference type="PANTHER" id="PTHR44227">
    <property type="match status" value="1"/>
</dbReference>
<feature type="transmembrane region" description="Helical" evidence="3">
    <location>
        <begin position="127"/>
        <end position="144"/>
    </location>
</feature>
<feature type="transmembrane region" description="Helical" evidence="3">
    <location>
        <begin position="225"/>
        <end position="245"/>
    </location>
</feature>
<feature type="transmembrane region" description="Helical" evidence="3">
    <location>
        <begin position="349"/>
        <end position="367"/>
    </location>
</feature>
<dbReference type="Pfam" id="PF13181">
    <property type="entry name" value="TPR_8"/>
    <property type="match status" value="2"/>
</dbReference>
<feature type="transmembrane region" description="Helical" evidence="3">
    <location>
        <begin position="252"/>
        <end position="273"/>
    </location>
</feature>
<feature type="transmembrane region" description="Helical" evidence="3">
    <location>
        <begin position="293"/>
        <end position="312"/>
    </location>
</feature>
<keyword evidence="3" id="KW-0812">Transmembrane</keyword>
<accession>A0A3B0XD53</accession>
<dbReference type="EMBL" id="UOFE01000036">
    <property type="protein sequence ID" value="VAW53954.1"/>
    <property type="molecule type" value="Genomic_DNA"/>
</dbReference>
<organism evidence="4">
    <name type="scientific">hydrothermal vent metagenome</name>
    <dbReference type="NCBI Taxonomy" id="652676"/>
    <lineage>
        <taxon>unclassified sequences</taxon>
        <taxon>metagenomes</taxon>
        <taxon>ecological metagenomes</taxon>
    </lineage>
</organism>
<dbReference type="PANTHER" id="PTHR44227:SF3">
    <property type="entry name" value="PROTEIN O-MANNOSYL-TRANSFERASE TMTC4"/>
    <property type="match status" value="1"/>
</dbReference>
<evidence type="ECO:0000256" key="3">
    <source>
        <dbReference type="SAM" id="Phobius"/>
    </source>
</evidence>
<proteinExistence type="predicted"/>
<name>A0A3B0XD53_9ZZZZ</name>
<dbReference type="AlphaFoldDB" id="A0A3B0XD53"/>
<dbReference type="PROSITE" id="PS50005">
    <property type="entry name" value="TPR"/>
    <property type="match status" value="1"/>
</dbReference>
<dbReference type="Gene3D" id="1.25.40.10">
    <property type="entry name" value="Tetratricopeptide repeat domain"/>
    <property type="match status" value="1"/>
</dbReference>
<keyword evidence="2" id="KW-0802">TPR repeat</keyword>
<dbReference type="SMART" id="SM00028">
    <property type="entry name" value="TPR"/>
    <property type="match status" value="2"/>
</dbReference>